<evidence type="ECO:0000313" key="1">
    <source>
        <dbReference type="EMBL" id="MDR7301460.1"/>
    </source>
</evidence>
<organism evidence="1 2">
    <name type="scientific">Haloactinomyces albus</name>
    <dbReference type="NCBI Taxonomy" id="1352928"/>
    <lineage>
        <taxon>Bacteria</taxon>
        <taxon>Bacillati</taxon>
        <taxon>Actinomycetota</taxon>
        <taxon>Actinomycetes</taxon>
        <taxon>Actinopolysporales</taxon>
        <taxon>Actinopolysporaceae</taxon>
        <taxon>Haloactinomyces</taxon>
    </lineage>
</organism>
<accession>A0AAE3ZCT0</accession>
<proteinExistence type="predicted"/>
<name>A0AAE3ZCT0_9ACTN</name>
<gene>
    <name evidence="1" type="ORF">JOF55_001641</name>
</gene>
<dbReference type="EMBL" id="JAVDXW010000001">
    <property type="protein sequence ID" value="MDR7301460.1"/>
    <property type="molecule type" value="Genomic_DNA"/>
</dbReference>
<dbReference type="AlphaFoldDB" id="A0AAE3ZCT0"/>
<comment type="caution">
    <text evidence="1">The sequence shown here is derived from an EMBL/GenBank/DDBJ whole genome shotgun (WGS) entry which is preliminary data.</text>
</comment>
<sequence>MSALEELLQALQHVDDQLARGQQHLVHARRSLREAEAALTRIDPDHPETVVPPGLPRSKDRIEDTLTKVEHVTDALRDFASRL</sequence>
<protein>
    <submittedName>
        <fullName evidence="1">Uncharacterized protein</fullName>
    </submittedName>
</protein>
<reference evidence="1" key="1">
    <citation type="submission" date="2023-07" db="EMBL/GenBank/DDBJ databases">
        <title>Sequencing the genomes of 1000 actinobacteria strains.</title>
        <authorList>
            <person name="Klenk H.-P."/>
        </authorList>
    </citation>
    <scope>NUCLEOTIDE SEQUENCE</scope>
    <source>
        <strain evidence="1">DSM 45977</strain>
    </source>
</reference>
<keyword evidence="2" id="KW-1185">Reference proteome</keyword>
<evidence type="ECO:0000313" key="2">
    <source>
        <dbReference type="Proteomes" id="UP001180845"/>
    </source>
</evidence>
<dbReference type="RefSeq" id="WP_310271989.1">
    <property type="nucleotide sequence ID" value="NZ_JAVDXW010000001.1"/>
</dbReference>
<dbReference type="Proteomes" id="UP001180845">
    <property type="component" value="Unassembled WGS sequence"/>
</dbReference>